<protein>
    <submittedName>
        <fullName evidence="1">Uncharacterized protein</fullName>
    </submittedName>
</protein>
<gene>
    <name evidence="1" type="ORF">GRJ2_001044000</name>
</gene>
<keyword evidence="2" id="KW-1185">Reference proteome</keyword>
<reference evidence="1 2" key="1">
    <citation type="submission" date="2024-06" db="EMBL/GenBank/DDBJ databases">
        <title>The draft genome of Grus japonensis, version 3.</title>
        <authorList>
            <person name="Nabeshima K."/>
            <person name="Suzuki S."/>
            <person name="Onuma M."/>
        </authorList>
    </citation>
    <scope>NUCLEOTIDE SEQUENCE [LARGE SCALE GENOMIC DNA]</scope>
    <source>
        <strain evidence="1 2">451A</strain>
    </source>
</reference>
<name>A0ABC9WME9_GRUJA</name>
<organism evidence="1 2">
    <name type="scientific">Grus japonensis</name>
    <name type="common">Japanese crane</name>
    <name type="synonym">Red-crowned crane</name>
    <dbReference type="NCBI Taxonomy" id="30415"/>
    <lineage>
        <taxon>Eukaryota</taxon>
        <taxon>Metazoa</taxon>
        <taxon>Chordata</taxon>
        <taxon>Craniata</taxon>
        <taxon>Vertebrata</taxon>
        <taxon>Euteleostomi</taxon>
        <taxon>Archelosauria</taxon>
        <taxon>Archosauria</taxon>
        <taxon>Dinosauria</taxon>
        <taxon>Saurischia</taxon>
        <taxon>Theropoda</taxon>
        <taxon>Coelurosauria</taxon>
        <taxon>Aves</taxon>
        <taxon>Neognathae</taxon>
        <taxon>Neoaves</taxon>
        <taxon>Gruiformes</taxon>
        <taxon>Gruidae</taxon>
        <taxon>Grus</taxon>
    </lineage>
</organism>
<dbReference type="PANTHER" id="PTHR33332">
    <property type="entry name" value="REVERSE TRANSCRIPTASE DOMAIN-CONTAINING PROTEIN"/>
    <property type="match status" value="1"/>
</dbReference>
<proteinExistence type="predicted"/>
<dbReference type="PRINTS" id="PR01345">
    <property type="entry name" value="CERVTRCPTASE"/>
</dbReference>
<accession>A0ABC9WME9</accession>
<sequence length="168" mass="19365">MGQGNPKHGYRLGNERIESSPKKKDLGVLVDEKLNMSQQCVLAAQNANHILGCIEISVTSKAREVILPLYSTPVRPHLEYYVQLWGPQHKKDMELWERVQRRATKVIKGLEHLTYEDRLRELGLFSLEKRRLQGDLIAAFQALKGAYRKDGEGLFMRECSDRTRSNIF</sequence>
<dbReference type="Proteomes" id="UP001623348">
    <property type="component" value="Unassembled WGS sequence"/>
</dbReference>
<evidence type="ECO:0000313" key="1">
    <source>
        <dbReference type="EMBL" id="GAB0185787.1"/>
    </source>
</evidence>
<comment type="caution">
    <text evidence="1">The sequence shown here is derived from an EMBL/GenBank/DDBJ whole genome shotgun (WGS) entry which is preliminary data.</text>
</comment>
<dbReference type="EMBL" id="BAAFJT010000003">
    <property type="protein sequence ID" value="GAB0185787.1"/>
    <property type="molecule type" value="Genomic_DNA"/>
</dbReference>
<dbReference type="AlphaFoldDB" id="A0ABC9WME9"/>
<evidence type="ECO:0000313" key="2">
    <source>
        <dbReference type="Proteomes" id="UP001623348"/>
    </source>
</evidence>